<evidence type="ECO:0008006" key="4">
    <source>
        <dbReference type="Google" id="ProtNLM"/>
    </source>
</evidence>
<organism evidence="2 3">
    <name type="scientific">Butyrivibrio fibrisolvens</name>
    <dbReference type="NCBI Taxonomy" id="831"/>
    <lineage>
        <taxon>Bacteria</taxon>
        <taxon>Bacillati</taxon>
        <taxon>Bacillota</taxon>
        <taxon>Clostridia</taxon>
        <taxon>Lachnospirales</taxon>
        <taxon>Lachnospiraceae</taxon>
        <taxon>Butyrivibrio</taxon>
    </lineage>
</organism>
<dbReference type="Proteomes" id="UP000245488">
    <property type="component" value="Plasmid pINBov266"/>
</dbReference>
<name>A0A317FXU7_BUTFI</name>
<gene>
    <name evidence="2" type="ORF">CPT75_01135</name>
</gene>
<accession>A0A317FXU7</accession>
<dbReference type="AlphaFoldDB" id="A0A317FXU7"/>
<evidence type="ECO:0000256" key="1">
    <source>
        <dbReference type="SAM" id="SignalP"/>
    </source>
</evidence>
<feature type="signal peptide" evidence="1">
    <location>
        <begin position="1"/>
        <end position="26"/>
    </location>
</feature>
<protein>
    <recommendedName>
        <fullName evidence="4">DUF5050 domain-containing protein</fullName>
    </recommendedName>
</protein>
<evidence type="ECO:0000313" key="3">
    <source>
        <dbReference type="Proteomes" id="UP000245488"/>
    </source>
</evidence>
<proteinExistence type="predicted"/>
<dbReference type="EMBL" id="NXNG01000002">
    <property type="protein sequence ID" value="PWT26017.1"/>
    <property type="molecule type" value="Genomic_DNA"/>
</dbReference>
<keyword evidence="2" id="KW-0614">Plasmid</keyword>
<geneLocation type="plasmid" evidence="3">
    <name>pinbov266</name>
</geneLocation>
<reference evidence="2 3" key="1">
    <citation type="submission" date="2017-09" db="EMBL/GenBank/DDBJ databases">
        <title>High-quality draft genome sequence of Butyrivibrio fibrisolvens INBov1, isolated from cow rumen.</title>
        <authorList>
            <person name="Rodriguez Hernaez J."/>
            <person name="Rivarola M."/>
            <person name="Paniego N."/>
            <person name="Cravero S."/>
            <person name="Ceron Cucchi M."/>
            <person name="Martinez M.C."/>
        </authorList>
    </citation>
    <scope>NUCLEOTIDE SEQUENCE [LARGE SCALE GENOMIC DNA]</scope>
    <source>
        <strain evidence="2 3">INBov1</strain>
        <plasmid evidence="3">pinbov266</plasmid>
    </source>
</reference>
<keyword evidence="1" id="KW-0732">Signal</keyword>
<feature type="chain" id="PRO_5016305277" description="DUF5050 domain-containing protein" evidence="1">
    <location>
        <begin position="27"/>
        <end position="561"/>
    </location>
</feature>
<sequence length="561" mass="62925">MRMKRLFVMLLTVSVVLTTVSLNSKAAPHAQKNMQQSKDQEETDLVYGNGGYLVKVGQKVFFHDYQKTDVMEPSLGGQFLEYGRGICSYDEATGEISKLTDAPCSGSLYYCGDSFYSTWIDESGKSQIIRVSMDGEIQKVGPGIVSGVSEDSNLIALWCDDASMKHIDVLDVSGMQYCRIDKKSDISLSFCGLTDSDVIYQKTEDDVIKLYSMGAGNKEIYLGTLSELGIYGSLECDDFLYDTDNGEAYFVFAHYGGPVDSVEDYIVVKAVPGDKDSLELITHGYDYEIMPGLTYDDEPKLRLNDGKLLCGYYDLDKLYLSHSYMGSHMLSRFVYGDLLWCNSKGQIQTMISNFIPYMDKDHLIMQTGEVLGDEAYVLVAEVIRDPGNDYKLLQAFDFVNMYVLRLPMKAWIDDAEVILGGDFEASITFDKEGFKPYIGIWRMDNFIIEDGYEPDHSKDMWINITDTQELYFIDNAEYGGQGAYSNLFKLSTSTAGDKCLIVGYNEVLGITCTGSLYEEDGEVKLILEVQEIKESIDDPGPSSWKGSFHKVSNEELSIEWG</sequence>
<dbReference type="SUPFAM" id="SSF82171">
    <property type="entry name" value="DPP6 N-terminal domain-like"/>
    <property type="match status" value="1"/>
</dbReference>
<keyword evidence="3" id="KW-1185">Reference proteome</keyword>
<comment type="caution">
    <text evidence="2">The sequence shown here is derived from an EMBL/GenBank/DDBJ whole genome shotgun (WGS) entry which is preliminary data.</text>
</comment>
<evidence type="ECO:0000313" key="2">
    <source>
        <dbReference type="EMBL" id="PWT26017.1"/>
    </source>
</evidence>